<keyword evidence="1" id="KW-0732">Signal</keyword>
<dbReference type="Proteomes" id="UP001457282">
    <property type="component" value="Unassembled WGS sequence"/>
</dbReference>
<gene>
    <name evidence="3" type="ORF">M0R45_002688</name>
    <name evidence="4" type="ORF">M0R45_034566</name>
</gene>
<evidence type="ECO:0000313" key="4">
    <source>
        <dbReference type="EMBL" id="KAK9910610.1"/>
    </source>
</evidence>
<evidence type="ECO:0000259" key="2">
    <source>
        <dbReference type="PROSITE" id="PS51485"/>
    </source>
</evidence>
<organism evidence="3 5">
    <name type="scientific">Rubus argutus</name>
    <name type="common">Southern blackberry</name>
    <dbReference type="NCBI Taxonomy" id="59490"/>
    <lineage>
        <taxon>Eukaryota</taxon>
        <taxon>Viridiplantae</taxon>
        <taxon>Streptophyta</taxon>
        <taxon>Embryophyta</taxon>
        <taxon>Tracheophyta</taxon>
        <taxon>Spermatophyta</taxon>
        <taxon>Magnoliopsida</taxon>
        <taxon>eudicotyledons</taxon>
        <taxon>Gunneridae</taxon>
        <taxon>Pentapetalae</taxon>
        <taxon>rosids</taxon>
        <taxon>fabids</taxon>
        <taxon>Rosales</taxon>
        <taxon>Rosaceae</taxon>
        <taxon>Rosoideae</taxon>
        <taxon>Rosoideae incertae sedis</taxon>
        <taxon>Rubus</taxon>
    </lineage>
</organism>
<dbReference type="InterPro" id="IPR039391">
    <property type="entry name" value="Phytocyanin-like"/>
</dbReference>
<sequence>MARCLALALIAFLAPPPSLVMATTYDLNWEAGVDYTAWVAQNTFFAGDVLNFHYDISLHNIIIATDGDAFDQCIMKPNLGRYSSGDEALTLDEAGNYYFMCGYDCKSNGMKMLVPVN</sequence>
<accession>A0AAW1VPP3</accession>
<dbReference type="PANTHER" id="PTHR33021">
    <property type="entry name" value="BLUE COPPER PROTEIN"/>
    <property type="match status" value="1"/>
</dbReference>
<dbReference type="GO" id="GO:0005886">
    <property type="term" value="C:plasma membrane"/>
    <property type="evidence" value="ECO:0007669"/>
    <property type="project" value="TreeGrafter"/>
</dbReference>
<dbReference type="InterPro" id="IPR003245">
    <property type="entry name" value="Phytocyanin_dom"/>
</dbReference>
<dbReference type="AlphaFoldDB" id="A0AAW1VPP3"/>
<dbReference type="GO" id="GO:0009055">
    <property type="term" value="F:electron transfer activity"/>
    <property type="evidence" value="ECO:0007669"/>
    <property type="project" value="InterPro"/>
</dbReference>
<dbReference type="SUPFAM" id="SSF49503">
    <property type="entry name" value="Cupredoxins"/>
    <property type="match status" value="1"/>
</dbReference>
<keyword evidence="5" id="KW-1185">Reference proteome</keyword>
<feature type="domain" description="Phytocyanin" evidence="2">
    <location>
        <begin position="23"/>
        <end position="117"/>
    </location>
</feature>
<dbReference type="InterPro" id="IPR008972">
    <property type="entry name" value="Cupredoxin"/>
</dbReference>
<feature type="chain" id="PRO_5044718033" description="Phytocyanin domain-containing protein" evidence="1">
    <location>
        <begin position="23"/>
        <end position="117"/>
    </location>
</feature>
<dbReference type="Pfam" id="PF02298">
    <property type="entry name" value="Cu_bind_like"/>
    <property type="match status" value="1"/>
</dbReference>
<evidence type="ECO:0000313" key="5">
    <source>
        <dbReference type="Proteomes" id="UP001457282"/>
    </source>
</evidence>
<evidence type="ECO:0000256" key="1">
    <source>
        <dbReference type="SAM" id="SignalP"/>
    </source>
</evidence>
<reference evidence="3 5" key="1">
    <citation type="journal article" date="2023" name="G3 (Bethesda)">
        <title>A chromosome-length genome assembly and annotation of blackberry (Rubus argutus, cv. 'Hillquist').</title>
        <authorList>
            <person name="Bruna T."/>
            <person name="Aryal R."/>
            <person name="Dudchenko O."/>
            <person name="Sargent D.J."/>
            <person name="Mead D."/>
            <person name="Buti M."/>
            <person name="Cavallini A."/>
            <person name="Hytonen T."/>
            <person name="Andres J."/>
            <person name="Pham M."/>
            <person name="Weisz D."/>
            <person name="Mascagni F."/>
            <person name="Usai G."/>
            <person name="Natali L."/>
            <person name="Bassil N."/>
            <person name="Fernandez G.E."/>
            <person name="Lomsadze A."/>
            <person name="Armour M."/>
            <person name="Olukolu B."/>
            <person name="Poorten T."/>
            <person name="Britton C."/>
            <person name="Davik J."/>
            <person name="Ashrafi H."/>
            <person name="Aiden E.L."/>
            <person name="Borodovsky M."/>
            <person name="Worthington M."/>
        </authorList>
    </citation>
    <scope>NUCLEOTIDE SEQUENCE [LARGE SCALE GENOMIC DNA]</scope>
    <source>
        <strain evidence="3">PI 553951</strain>
    </source>
</reference>
<feature type="signal peptide" evidence="1">
    <location>
        <begin position="1"/>
        <end position="22"/>
    </location>
</feature>
<dbReference type="EMBL" id="JBEDUW010000073">
    <property type="protein sequence ID" value="KAK9906240.1"/>
    <property type="molecule type" value="Genomic_DNA"/>
</dbReference>
<dbReference type="Gene3D" id="2.60.40.420">
    <property type="entry name" value="Cupredoxins - blue copper proteins"/>
    <property type="match status" value="1"/>
</dbReference>
<proteinExistence type="predicted"/>
<evidence type="ECO:0000313" key="3">
    <source>
        <dbReference type="EMBL" id="KAK9906240.1"/>
    </source>
</evidence>
<dbReference type="PANTHER" id="PTHR33021:SF339">
    <property type="entry name" value="OS07G0570600 PROTEIN"/>
    <property type="match status" value="1"/>
</dbReference>
<protein>
    <recommendedName>
        <fullName evidence="2">Phytocyanin domain-containing protein</fullName>
    </recommendedName>
</protein>
<dbReference type="PROSITE" id="PS51485">
    <property type="entry name" value="PHYTOCYANIN"/>
    <property type="match status" value="1"/>
</dbReference>
<name>A0AAW1VPP3_RUBAR</name>
<dbReference type="EMBL" id="JBEDUW010000007">
    <property type="protein sequence ID" value="KAK9910610.1"/>
    <property type="molecule type" value="Genomic_DNA"/>
</dbReference>
<comment type="caution">
    <text evidence="3">The sequence shown here is derived from an EMBL/GenBank/DDBJ whole genome shotgun (WGS) entry which is preliminary data.</text>
</comment>